<proteinExistence type="predicted"/>
<accession>A0ACB9SMG2</accession>
<comment type="caution">
    <text evidence="1">The sequence shown here is derived from an EMBL/GenBank/DDBJ whole genome shotgun (WGS) entry which is preliminary data.</text>
</comment>
<sequence>MVHGGAGTLFDGIVVSKLEGVKTAVQVGYKALINGNAADAVEQAIRCMDDSEHFNSGKGSMLTVKGEVENDAVIMNGDLSIGAVSCCQNIEHPISLSRLIMDRAPCTLLSGSGATEFAIQNGMEILKPGALVTPRAKNLLENFKKFEGMETGIVGAVALDKNGMLCAGTSSGGVNNKPSGRCCCCLAGCQVFANNNVAAVAVTGEGESILKTCLAYLILSNIKNGLSLSEAIQKGLFLMDMRLHTTGGAIALGTHGELGFYFNTKRMPWAYQVGNSIHFGIEKGEHNIEEV</sequence>
<dbReference type="EMBL" id="CM043022">
    <property type="protein sequence ID" value="KAI4455973.1"/>
    <property type="molecule type" value="Genomic_DNA"/>
</dbReference>
<gene>
    <name evidence="1" type="ORF">MML48_8g00011907</name>
</gene>
<evidence type="ECO:0000313" key="2">
    <source>
        <dbReference type="Proteomes" id="UP001056778"/>
    </source>
</evidence>
<protein>
    <submittedName>
        <fullName evidence="1">L-asparaginase</fullName>
    </submittedName>
</protein>
<keyword evidence="2" id="KW-1185">Reference proteome</keyword>
<dbReference type="Proteomes" id="UP001056778">
    <property type="component" value="Chromosome 8"/>
</dbReference>
<organism evidence="1 2">
    <name type="scientific">Holotrichia oblita</name>
    <name type="common">Chafer beetle</name>
    <dbReference type="NCBI Taxonomy" id="644536"/>
    <lineage>
        <taxon>Eukaryota</taxon>
        <taxon>Metazoa</taxon>
        <taxon>Ecdysozoa</taxon>
        <taxon>Arthropoda</taxon>
        <taxon>Hexapoda</taxon>
        <taxon>Insecta</taxon>
        <taxon>Pterygota</taxon>
        <taxon>Neoptera</taxon>
        <taxon>Endopterygota</taxon>
        <taxon>Coleoptera</taxon>
        <taxon>Polyphaga</taxon>
        <taxon>Scarabaeiformia</taxon>
        <taxon>Scarabaeidae</taxon>
        <taxon>Melolonthinae</taxon>
        <taxon>Holotrichia</taxon>
    </lineage>
</organism>
<name>A0ACB9SMG2_HOLOL</name>
<reference evidence="1" key="1">
    <citation type="submission" date="2022-04" db="EMBL/GenBank/DDBJ databases">
        <title>Chromosome-scale genome assembly of Holotrichia oblita Faldermann.</title>
        <authorList>
            <person name="Rongchong L."/>
        </authorList>
    </citation>
    <scope>NUCLEOTIDE SEQUENCE</scope>
    <source>
        <strain evidence="1">81SQS9</strain>
    </source>
</reference>
<evidence type="ECO:0000313" key="1">
    <source>
        <dbReference type="EMBL" id="KAI4455973.1"/>
    </source>
</evidence>